<proteinExistence type="predicted"/>
<evidence type="ECO:0000256" key="1">
    <source>
        <dbReference type="ARBA" id="ARBA00004752"/>
    </source>
</evidence>
<dbReference type="EMBL" id="VBOZ01000001">
    <property type="protein sequence ID" value="TMQ67339.1"/>
    <property type="molecule type" value="Genomic_DNA"/>
</dbReference>
<evidence type="ECO:0000256" key="6">
    <source>
        <dbReference type="PROSITE-ProRule" id="PRU01373"/>
    </source>
</evidence>
<evidence type="ECO:0000256" key="5">
    <source>
        <dbReference type="ARBA" id="ARBA00023316"/>
    </source>
</evidence>
<accession>A0A538TUP3</accession>
<keyword evidence="3 6" id="KW-0133">Cell shape</keyword>
<feature type="active site" description="Nucleophile" evidence="6">
    <location>
        <position position="298"/>
    </location>
</feature>
<dbReference type="InterPro" id="IPR038063">
    <property type="entry name" value="Transpep_catalytic_dom"/>
</dbReference>
<comment type="pathway">
    <text evidence="1 6">Cell wall biogenesis; peptidoglycan biosynthesis.</text>
</comment>
<dbReference type="Gene3D" id="1.10.101.10">
    <property type="entry name" value="PGBD-like superfamily/PGBD"/>
    <property type="match status" value="1"/>
</dbReference>
<dbReference type="SUPFAM" id="SSF47090">
    <property type="entry name" value="PGBD-like"/>
    <property type="match status" value="1"/>
</dbReference>
<dbReference type="GO" id="GO:0016740">
    <property type="term" value="F:transferase activity"/>
    <property type="evidence" value="ECO:0007669"/>
    <property type="project" value="UniProtKB-KW"/>
</dbReference>
<feature type="active site" description="Proton donor/acceptor" evidence="6">
    <location>
        <position position="279"/>
    </location>
</feature>
<dbReference type="InterPro" id="IPR052905">
    <property type="entry name" value="LD-transpeptidase_YkuD-like"/>
</dbReference>
<dbReference type="InterPro" id="IPR036366">
    <property type="entry name" value="PGBDSf"/>
</dbReference>
<gene>
    <name evidence="8" type="ORF">E6K79_00040</name>
</gene>
<dbReference type="Gene3D" id="2.40.440.10">
    <property type="entry name" value="L,D-transpeptidase catalytic domain-like"/>
    <property type="match status" value="1"/>
</dbReference>
<evidence type="ECO:0000256" key="3">
    <source>
        <dbReference type="ARBA" id="ARBA00022960"/>
    </source>
</evidence>
<dbReference type="GO" id="GO:0008360">
    <property type="term" value="P:regulation of cell shape"/>
    <property type="evidence" value="ECO:0007669"/>
    <property type="project" value="UniProtKB-UniRule"/>
</dbReference>
<evidence type="ECO:0000256" key="4">
    <source>
        <dbReference type="ARBA" id="ARBA00022984"/>
    </source>
</evidence>
<dbReference type="InterPro" id="IPR002477">
    <property type="entry name" value="Peptidoglycan-bd-like"/>
</dbReference>
<evidence type="ECO:0000259" key="7">
    <source>
        <dbReference type="PROSITE" id="PS52029"/>
    </source>
</evidence>
<feature type="domain" description="L,D-TPase catalytic" evidence="7">
    <location>
        <begin position="144"/>
        <end position="326"/>
    </location>
</feature>
<evidence type="ECO:0000256" key="2">
    <source>
        <dbReference type="ARBA" id="ARBA00022679"/>
    </source>
</evidence>
<organism evidence="8 9">
    <name type="scientific">Eiseniibacteriota bacterium</name>
    <dbReference type="NCBI Taxonomy" id="2212470"/>
    <lineage>
        <taxon>Bacteria</taxon>
        <taxon>Candidatus Eiseniibacteriota</taxon>
    </lineage>
</organism>
<sequence>GNLQVATSRHGVRRALLGLLPRDPDYHRLKDALVLYAGIEQEGGWGFIHSGPPLRLGRVDPRVPLLRTRLRASGDLSKGDRGRSFDPPLERAVMVFQARHGLESTGVVGPATLDALNVPVGARVRQIQLNMARRRWLPQDLGKRYVVVNVPDFTLDVMEGERSVLHMRVVVGKRGSPTPLFSGKITYVELNPYWNIPRDIAKDEIAPLVRDDRTYLEQNQIKVLSGPQEDAAEVDPSDVDWGKIGEEGEPYLLREEPGPTNPLGKIKFMCPNEHDVYLHDTPAGHLFSVKERDFSHGCIRVERPMDLAVYLLRGTADGSRDRIQALIDSGERKAIRLPEPVPVHILYWTAWVDGSGLVQFRDDVYGHDRRLDEAIRSGTEAQFQINAPVKESQDSTR</sequence>
<dbReference type="CDD" id="cd16913">
    <property type="entry name" value="YkuD_like"/>
    <property type="match status" value="1"/>
</dbReference>
<evidence type="ECO:0000313" key="9">
    <source>
        <dbReference type="Proteomes" id="UP000317691"/>
    </source>
</evidence>
<evidence type="ECO:0000313" key="8">
    <source>
        <dbReference type="EMBL" id="TMQ67339.1"/>
    </source>
</evidence>
<keyword evidence="4 6" id="KW-0573">Peptidoglycan synthesis</keyword>
<dbReference type="PANTHER" id="PTHR41533:SF2">
    <property type="entry name" value="BLR7131 PROTEIN"/>
    <property type="match status" value="1"/>
</dbReference>
<feature type="non-terminal residue" evidence="8">
    <location>
        <position position="1"/>
    </location>
</feature>
<dbReference type="Proteomes" id="UP000317691">
    <property type="component" value="Unassembled WGS sequence"/>
</dbReference>
<dbReference type="Pfam" id="PF01471">
    <property type="entry name" value="PG_binding_1"/>
    <property type="match status" value="1"/>
</dbReference>
<keyword evidence="5 6" id="KW-0961">Cell wall biogenesis/degradation</keyword>
<dbReference type="UniPathway" id="UPA00219"/>
<comment type="caution">
    <text evidence="8">The sequence shown here is derived from an EMBL/GenBank/DDBJ whole genome shotgun (WGS) entry which is preliminary data.</text>
</comment>
<dbReference type="AlphaFoldDB" id="A0A538TUP3"/>
<dbReference type="InterPro" id="IPR005490">
    <property type="entry name" value="LD_TPept_cat_dom"/>
</dbReference>
<dbReference type="PANTHER" id="PTHR41533">
    <property type="entry name" value="L,D-TRANSPEPTIDASE HI_1667-RELATED"/>
    <property type="match status" value="1"/>
</dbReference>
<dbReference type="PROSITE" id="PS52029">
    <property type="entry name" value="LD_TPASE"/>
    <property type="match status" value="1"/>
</dbReference>
<dbReference type="SUPFAM" id="SSF141523">
    <property type="entry name" value="L,D-transpeptidase catalytic domain-like"/>
    <property type="match status" value="1"/>
</dbReference>
<keyword evidence="2" id="KW-0808">Transferase</keyword>
<dbReference type="GO" id="GO:0071555">
    <property type="term" value="P:cell wall organization"/>
    <property type="evidence" value="ECO:0007669"/>
    <property type="project" value="UniProtKB-UniRule"/>
</dbReference>
<reference evidence="8 9" key="1">
    <citation type="journal article" date="2019" name="Nat. Microbiol.">
        <title>Mediterranean grassland soil C-N compound turnover is dependent on rainfall and depth, and is mediated by genomically divergent microorganisms.</title>
        <authorList>
            <person name="Diamond S."/>
            <person name="Andeer P.F."/>
            <person name="Li Z."/>
            <person name="Crits-Christoph A."/>
            <person name="Burstein D."/>
            <person name="Anantharaman K."/>
            <person name="Lane K.R."/>
            <person name="Thomas B.C."/>
            <person name="Pan C."/>
            <person name="Northen T.R."/>
            <person name="Banfield J.F."/>
        </authorList>
    </citation>
    <scope>NUCLEOTIDE SEQUENCE [LARGE SCALE GENOMIC DNA]</scope>
    <source>
        <strain evidence="8">WS_9</strain>
    </source>
</reference>
<protein>
    <submittedName>
        <fullName evidence="8">Peptidoglycan-binding protein</fullName>
    </submittedName>
</protein>
<dbReference type="GO" id="GO:0009252">
    <property type="term" value="P:peptidoglycan biosynthetic process"/>
    <property type="evidence" value="ECO:0007669"/>
    <property type="project" value="UniProtKB-UniPathway"/>
</dbReference>
<name>A0A538TUP3_UNCEI</name>
<dbReference type="Pfam" id="PF03734">
    <property type="entry name" value="YkuD"/>
    <property type="match status" value="1"/>
</dbReference>
<dbReference type="InterPro" id="IPR036365">
    <property type="entry name" value="PGBD-like_sf"/>
</dbReference>